<feature type="domain" description="RING-type" evidence="6">
    <location>
        <begin position="356"/>
        <end position="395"/>
    </location>
</feature>
<dbReference type="InterPro" id="IPR001841">
    <property type="entry name" value="Znf_RING"/>
</dbReference>
<evidence type="ECO:0008006" key="10">
    <source>
        <dbReference type="Google" id="ProtNLM"/>
    </source>
</evidence>
<evidence type="ECO:0000259" key="7">
    <source>
        <dbReference type="PROSITE" id="PS51382"/>
    </source>
</evidence>
<evidence type="ECO:0000256" key="2">
    <source>
        <dbReference type="ARBA" id="ARBA00022771"/>
    </source>
</evidence>
<dbReference type="InterPro" id="IPR018957">
    <property type="entry name" value="Znf_C3HC4_RING-type"/>
</dbReference>
<evidence type="ECO:0000256" key="3">
    <source>
        <dbReference type="ARBA" id="ARBA00022833"/>
    </source>
</evidence>
<dbReference type="PROSITE" id="PS00518">
    <property type="entry name" value="ZF_RING_1"/>
    <property type="match status" value="1"/>
</dbReference>
<dbReference type="InterPro" id="IPR004331">
    <property type="entry name" value="SPX_dom"/>
</dbReference>
<dbReference type="Pfam" id="PF03105">
    <property type="entry name" value="SPX"/>
    <property type="match status" value="1"/>
</dbReference>
<evidence type="ECO:0000259" key="6">
    <source>
        <dbReference type="PROSITE" id="PS50089"/>
    </source>
</evidence>
<dbReference type="Proteomes" id="UP000053789">
    <property type="component" value="Unassembled WGS sequence"/>
</dbReference>
<evidence type="ECO:0000313" key="8">
    <source>
        <dbReference type="EMBL" id="KIW94149.1"/>
    </source>
</evidence>
<dbReference type="PROSITE" id="PS51382">
    <property type="entry name" value="SPX"/>
    <property type="match status" value="1"/>
</dbReference>
<dbReference type="SUPFAM" id="SSF57850">
    <property type="entry name" value="RING/U-box"/>
    <property type="match status" value="1"/>
</dbReference>
<dbReference type="PANTHER" id="PTHR23327:SF51">
    <property type="entry name" value="TRANSCRIPTIONAL REGULATOR OF YEAST FORM ADHERENCE 3"/>
    <property type="match status" value="1"/>
</dbReference>
<protein>
    <recommendedName>
        <fullName evidence="10">RING-14 protein</fullName>
    </recommendedName>
</protein>
<dbReference type="VEuPathDB" id="FungiDB:Z519_05465"/>
<name>A0A0D2IBE8_CLAB1</name>
<dbReference type="PROSITE" id="PS50089">
    <property type="entry name" value="ZF_RING_2"/>
    <property type="match status" value="1"/>
</dbReference>
<accession>A0A0D2IBE8</accession>
<dbReference type="Gene3D" id="3.30.40.10">
    <property type="entry name" value="Zinc/RING finger domain, C3HC4 (zinc finger)"/>
    <property type="match status" value="1"/>
</dbReference>
<evidence type="ECO:0000313" key="9">
    <source>
        <dbReference type="Proteomes" id="UP000053789"/>
    </source>
</evidence>
<keyword evidence="3" id="KW-0862">Zinc</keyword>
<dbReference type="GO" id="GO:0008270">
    <property type="term" value="F:zinc ion binding"/>
    <property type="evidence" value="ECO:0007669"/>
    <property type="project" value="UniProtKB-KW"/>
</dbReference>
<dbReference type="HOGENOM" id="CLU_017137_2_1_1"/>
<reference evidence="8" key="1">
    <citation type="submission" date="2015-01" db="EMBL/GenBank/DDBJ databases">
        <title>The Genome Sequence of Cladophialophora bantiana CBS 173.52.</title>
        <authorList>
            <consortium name="The Broad Institute Genomics Platform"/>
            <person name="Cuomo C."/>
            <person name="de Hoog S."/>
            <person name="Gorbushina A."/>
            <person name="Stielow B."/>
            <person name="Teixiera M."/>
            <person name="Abouelleil A."/>
            <person name="Chapman S.B."/>
            <person name="Priest M."/>
            <person name="Young S.K."/>
            <person name="Wortman J."/>
            <person name="Nusbaum C."/>
            <person name="Birren B."/>
        </authorList>
    </citation>
    <scope>NUCLEOTIDE SEQUENCE [LARGE SCALE GENOMIC DNA]</scope>
    <source>
        <strain evidence="8">CBS 173.52</strain>
    </source>
</reference>
<evidence type="ECO:0000256" key="1">
    <source>
        <dbReference type="ARBA" id="ARBA00022723"/>
    </source>
</evidence>
<dbReference type="RefSeq" id="XP_016620818.1">
    <property type="nucleotide sequence ID" value="XM_016763205.1"/>
</dbReference>
<feature type="domain" description="SPX" evidence="7">
    <location>
        <begin position="1"/>
        <end position="322"/>
    </location>
</feature>
<dbReference type="AlphaFoldDB" id="A0A0D2IBE8"/>
<dbReference type="EMBL" id="KN846986">
    <property type="protein sequence ID" value="KIW94149.1"/>
    <property type="molecule type" value="Genomic_DNA"/>
</dbReference>
<dbReference type="PANTHER" id="PTHR23327">
    <property type="entry name" value="RING FINGER PROTEIN 127"/>
    <property type="match status" value="1"/>
</dbReference>
<dbReference type="OrthoDB" id="5588846at2759"/>
<evidence type="ECO:0000256" key="4">
    <source>
        <dbReference type="PROSITE-ProRule" id="PRU00175"/>
    </source>
</evidence>
<dbReference type="InterPro" id="IPR017907">
    <property type="entry name" value="Znf_RING_CS"/>
</dbReference>
<organism evidence="8 9">
    <name type="scientific">Cladophialophora bantiana (strain ATCC 10958 / CBS 173.52 / CDC B-1940 / NIH 8579)</name>
    <name type="common">Xylohypha bantiana</name>
    <dbReference type="NCBI Taxonomy" id="1442370"/>
    <lineage>
        <taxon>Eukaryota</taxon>
        <taxon>Fungi</taxon>
        <taxon>Dikarya</taxon>
        <taxon>Ascomycota</taxon>
        <taxon>Pezizomycotina</taxon>
        <taxon>Eurotiomycetes</taxon>
        <taxon>Chaetothyriomycetidae</taxon>
        <taxon>Chaetothyriales</taxon>
        <taxon>Herpotrichiellaceae</taxon>
        <taxon>Cladophialophora</taxon>
    </lineage>
</organism>
<sequence length="452" mass="51640">MKFRHIYKAALDSGEYPQDWVSHAISYCTLKMCIERVERELSTIVLENLSLDAPCEQTHLDPAEFRGKISRERFQSSLSDFDTISVPTQFAMVSIPGESIRSEMWLSLPETKIMSRYVEQSANVEEPHRPEVSSDERTWRSNKPGLENGELCQQGDVIAALLAATSEIFQVLQRDLTGLDKLYQSVGTHLQDEIVQLGNGLRSLCKSKSRRSRREIKTWRKIFELYSEAEVFFSSHGANAGTRDAGHAQKQFQRFTWSLAAEPDQLLKFGTQSLSFLGRFIRINEDLLRIKKFQELSRTALANIIKKFKKRLPLHAHLASSLTASLFIEQDLATALSFIISKEVLSAIPQLSDYLCPICFSISYKPVRLRCRHLFCIRCMVVLQRQGRDPCPLCREDVVLEATSDNIDEELRKFMEANFKAEVAEKQRQNEVAAGIDRWGAAYEQSQKCVIM</sequence>
<evidence type="ECO:0000256" key="5">
    <source>
        <dbReference type="SAM" id="MobiDB-lite"/>
    </source>
</evidence>
<proteinExistence type="predicted"/>
<keyword evidence="9" id="KW-1185">Reference proteome</keyword>
<keyword evidence="1" id="KW-0479">Metal-binding</keyword>
<gene>
    <name evidence="8" type="ORF">Z519_05465</name>
</gene>
<dbReference type="SMART" id="SM00184">
    <property type="entry name" value="RING"/>
    <property type="match status" value="1"/>
</dbReference>
<keyword evidence="2 4" id="KW-0863">Zinc-finger</keyword>
<feature type="region of interest" description="Disordered" evidence="5">
    <location>
        <begin position="124"/>
        <end position="146"/>
    </location>
</feature>
<dbReference type="GeneID" id="27698393"/>
<dbReference type="InterPro" id="IPR013083">
    <property type="entry name" value="Znf_RING/FYVE/PHD"/>
</dbReference>
<dbReference type="Pfam" id="PF00097">
    <property type="entry name" value="zf-C3HC4"/>
    <property type="match status" value="1"/>
</dbReference>
<feature type="compositionally biased region" description="Basic and acidic residues" evidence="5">
    <location>
        <begin position="125"/>
        <end position="139"/>
    </location>
</feature>